<dbReference type="EMBL" id="JACSQS010000001">
    <property type="protein sequence ID" value="MBD7952710.1"/>
    <property type="molecule type" value="Genomic_DNA"/>
</dbReference>
<keyword evidence="2" id="KW-1185">Reference proteome</keyword>
<dbReference type="Proteomes" id="UP000636938">
    <property type="component" value="Unassembled WGS sequence"/>
</dbReference>
<organism evidence="1 2">
    <name type="scientific">Stenotrophomonas lacuserhaii</name>
    <dbReference type="NCBI Taxonomy" id="2760084"/>
    <lineage>
        <taxon>Bacteria</taxon>
        <taxon>Pseudomonadati</taxon>
        <taxon>Pseudomonadota</taxon>
        <taxon>Gammaproteobacteria</taxon>
        <taxon>Lysobacterales</taxon>
        <taxon>Lysobacteraceae</taxon>
        <taxon>Stenotrophomonas</taxon>
    </lineage>
</organism>
<reference evidence="1 2" key="1">
    <citation type="submission" date="2020-08" db="EMBL/GenBank/DDBJ databases">
        <title>A Genomic Blueprint of the Chicken Gut Microbiome.</title>
        <authorList>
            <person name="Gilroy R."/>
            <person name="Ravi A."/>
            <person name="Getino M."/>
            <person name="Pursley I."/>
            <person name="Horton D.L."/>
            <person name="Alikhan N.-F."/>
            <person name="Baker D."/>
            <person name="Gharbi K."/>
            <person name="Hall N."/>
            <person name="Watson M."/>
            <person name="Adriaenssens E.M."/>
            <person name="Foster-Nyarko E."/>
            <person name="Jarju S."/>
            <person name="Secka A."/>
            <person name="Antonio M."/>
            <person name="Oren A."/>
            <person name="Chaudhuri R."/>
            <person name="La Ragione R.M."/>
            <person name="Hildebrand F."/>
            <person name="Pallen M.J."/>
        </authorList>
    </citation>
    <scope>NUCLEOTIDE SEQUENCE [LARGE SCALE GENOMIC DNA]</scope>
    <source>
        <strain evidence="1 2">Sa5BUN4</strain>
    </source>
</reference>
<dbReference type="RefSeq" id="WP_191768219.1">
    <property type="nucleotide sequence ID" value="NZ_JACSQS010000001.1"/>
</dbReference>
<sequence>MKITNNHRGPLGLPDGTVLAPGVEETVANWEQLKKNTVVQGWIRAKILTLGGDASASAPQAPSLLGSNVLPVRIDLVDDVSVSLGDVVRCAHTASGLSIEGWNELDDTLREAKLADAIEQLRSEALASAEVEARTRADAALAAAGAASTGGAIGPDGGAAPDPVTDKAVLVARAKELGVAGVGSHWGIGKLQEAIAEAQKKSEG</sequence>
<name>A0A8X8FPX0_9GAMM</name>
<evidence type="ECO:0000313" key="1">
    <source>
        <dbReference type="EMBL" id="MBD7952710.1"/>
    </source>
</evidence>
<proteinExistence type="predicted"/>
<accession>A0A8X8FPX0</accession>
<evidence type="ECO:0000313" key="2">
    <source>
        <dbReference type="Proteomes" id="UP000636938"/>
    </source>
</evidence>
<dbReference type="AlphaFoldDB" id="A0A8X8FPX0"/>
<comment type="caution">
    <text evidence="1">The sequence shown here is derived from an EMBL/GenBank/DDBJ whole genome shotgun (WGS) entry which is preliminary data.</text>
</comment>
<protein>
    <submittedName>
        <fullName evidence="1">Uncharacterized protein</fullName>
    </submittedName>
</protein>
<gene>
    <name evidence="1" type="ORF">H9654_00700</name>
</gene>